<dbReference type="SUPFAM" id="SSF46785">
    <property type="entry name" value="Winged helix' DNA-binding domain"/>
    <property type="match status" value="1"/>
</dbReference>
<dbReference type="Gene3D" id="1.10.10.10">
    <property type="entry name" value="Winged helix-like DNA-binding domain superfamily/Winged helix DNA-binding domain"/>
    <property type="match status" value="1"/>
</dbReference>
<evidence type="ECO:0000256" key="1">
    <source>
        <dbReference type="ARBA" id="ARBA00023015"/>
    </source>
</evidence>
<dbReference type="InterPro" id="IPR011663">
    <property type="entry name" value="UTRA"/>
</dbReference>
<keyword evidence="2" id="KW-0238">DNA-binding</keyword>
<protein>
    <submittedName>
        <fullName evidence="5">GntR family transcriptional regulator</fullName>
    </submittedName>
</protein>
<feature type="domain" description="HTH gntR-type" evidence="4">
    <location>
        <begin position="1"/>
        <end position="69"/>
    </location>
</feature>
<gene>
    <name evidence="5" type="ORF">D0469_10955</name>
</gene>
<dbReference type="Gene3D" id="3.40.1410.10">
    <property type="entry name" value="Chorismate lyase-like"/>
    <property type="match status" value="1"/>
</dbReference>
<name>A0A372LND9_9BACI</name>
<sequence length="233" mass="26572">MMEEMGIVDALIIDMNAGKYGADDKLPSENEMADRFKVPRIKIRKVYERLQELGYIYSQQGKGSFVKDRKCQIPLVLSGDVSFSKKMAEQGYQFESKNIFCEEINHNPKIYQSLGVTEAERVFKVGRLRLVDQRPIALHISYVAKSIFNDIDIDGKKITSMFGYYNRKGYRDFSSKSSVLSVVFPSAVERDILECSSLVPLLALESGCIDIKTDTVLEHTKILYRSDSFTYVI</sequence>
<dbReference type="EMBL" id="QVTE01000030">
    <property type="protein sequence ID" value="RFU68993.1"/>
    <property type="molecule type" value="Genomic_DNA"/>
</dbReference>
<keyword evidence="1" id="KW-0805">Transcription regulation</keyword>
<dbReference type="PROSITE" id="PS50949">
    <property type="entry name" value="HTH_GNTR"/>
    <property type="match status" value="1"/>
</dbReference>
<accession>A0A372LND9</accession>
<comment type="caution">
    <text evidence="5">The sequence shown here is derived from an EMBL/GenBank/DDBJ whole genome shotgun (WGS) entry which is preliminary data.</text>
</comment>
<dbReference type="InterPro" id="IPR000524">
    <property type="entry name" value="Tscrpt_reg_HTH_GntR"/>
</dbReference>
<dbReference type="PRINTS" id="PR00035">
    <property type="entry name" value="HTHGNTR"/>
</dbReference>
<dbReference type="GO" id="GO:0045892">
    <property type="term" value="P:negative regulation of DNA-templated transcription"/>
    <property type="evidence" value="ECO:0007669"/>
    <property type="project" value="TreeGrafter"/>
</dbReference>
<dbReference type="OrthoDB" id="9816541at2"/>
<reference evidence="5 6" key="1">
    <citation type="submission" date="2018-08" db="EMBL/GenBank/DDBJ databases">
        <title>Bacillus chawlae sp. nov., Bacillus glennii sp. nov., and Bacillus saganii sp. nov. Isolated from the Vehicle Assembly Building at Kennedy Space Center where the Viking Spacecraft were Assembled.</title>
        <authorList>
            <person name="Seuylemezian A."/>
            <person name="Vaishampayan P."/>
        </authorList>
    </citation>
    <scope>NUCLEOTIDE SEQUENCE [LARGE SCALE GENOMIC DNA]</scope>
    <source>
        <strain evidence="5 6">V47-23a</strain>
    </source>
</reference>
<dbReference type="Pfam" id="PF07702">
    <property type="entry name" value="UTRA"/>
    <property type="match status" value="1"/>
</dbReference>
<proteinExistence type="predicted"/>
<dbReference type="CDD" id="cd07377">
    <property type="entry name" value="WHTH_GntR"/>
    <property type="match status" value="1"/>
</dbReference>
<dbReference type="AlphaFoldDB" id="A0A372LND9"/>
<keyword evidence="3" id="KW-0804">Transcription</keyword>
<dbReference type="GO" id="GO:0003677">
    <property type="term" value="F:DNA binding"/>
    <property type="evidence" value="ECO:0007669"/>
    <property type="project" value="UniProtKB-KW"/>
</dbReference>
<organism evidence="5 6">
    <name type="scientific">Peribacillus saganii</name>
    <dbReference type="NCBI Taxonomy" id="2303992"/>
    <lineage>
        <taxon>Bacteria</taxon>
        <taxon>Bacillati</taxon>
        <taxon>Bacillota</taxon>
        <taxon>Bacilli</taxon>
        <taxon>Bacillales</taxon>
        <taxon>Bacillaceae</taxon>
        <taxon>Peribacillus</taxon>
    </lineage>
</organism>
<evidence type="ECO:0000256" key="3">
    <source>
        <dbReference type="ARBA" id="ARBA00023163"/>
    </source>
</evidence>
<dbReference type="SMART" id="SM00345">
    <property type="entry name" value="HTH_GNTR"/>
    <property type="match status" value="1"/>
</dbReference>
<dbReference type="InterPro" id="IPR036388">
    <property type="entry name" value="WH-like_DNA-bd_sf"/>
</dbReference>
<dbReference type="Pfam" id="PF00392">
    <property type="entry name" value="GntR"/>
    <property type="match status" value="1"/>
</dbReference>
<dbReference type="InterPro" id="IPR036390">
    <property type="entry name" value="WH_DNA-bd_sf"/>
</dbReference>
<dbReference type="InterPro" id="IPR050679">
    <property type="entry name" value="Bact_HTH_transcr_reg"/>
</dbReference>
<evidence type="ECO:0000313" key="5">
    <source>
        <dbReference type="EMBL" id="RFU68993.1"/>
    </source>
</evidence>
<dbReference type="SUPFAM" id="SSF64288">
    <property type="entry name" value="Chorismate lyase-like"/>
    <property type="match status" value="1"/>
</dbReference>
<dbReference type="Proteomes" id="UP000264541">
    <property type="component" value="Unassembled WGS sequence"/>
</dbReference>
<dbReference type="GO" id="GO:0003700">
    <property type="term" value="F:DNA-binding transcription factor activity"/>
    <property type="evidence" value="ECO:0007669"/>
    <property type="project" value="InterPro"/>
</dbReference>
<keyword evidence="6" id="KW-1185">Reference proteome</keyword>
<evidence type="ECO:0000259" key="4">
    <source>
        <dbReference type="PROSITE" id="PS50949"/>
    </source>
</evidence>
<dbReference type="SMART" id="SM00866">
    <property type="entry name" value="UTRA"/>
    <property type="match status" value="1"/>
</dbReference>
<dbReference type="InterPro" id="IPR028978">
    <property type="entry name" value="Chorismate_lyase_/UTRA_dom_sf"/>
</dbReference>
<dbReference type="PANTHER" id="PTHR44846">
    <property type="entry name" value="MANNOSYL-D-GLYCERATE TRANSPORT/METABOLISM SYSTEM REPRESSOR MNGR-RELATED"/>
    <property type="match status" value="1"/>
</dbReference>
<dbReference type="PANTHER" id="PTHR44846:SF1">
    <property type="entry name" value="MANNOSYL-D-GLYCERATE TRANSPORT_METABOLISM SYSTEM REPRESSOR MNGR-RELATED"/>
    <property type="match status" value="1"/>
</dbReference>
<evidence type="ECO:0000313" key="6">
    <source>
        <dbReference type="Proteomes" id="UP000264541"/>
    </source>
</evidence>
<evidence type="ECO:0000256" key="2">
    <source>
        <dbReference type="ARBA" id="ARBA00023125"/>
    </source>
</evidence>